<dbReference type="Pfam" id="PF00990">
    <property type="entry name" value="GGDEF"/>
    <property type="match status" value="1"/>
</dbReference>
<dbReference type="InterPro" id="IPR000700">
    <property type="entry name" value="PAS-assoc_C"/>
</dbReference>
<dbReference type="CDD" id="cd01949">
    <property type="entry name" value="GGDEF"/>
    <property type="match status" value="1"/>
</dbReference>
<dbReference type="InterPro" id="IPR052155">
    <property type="entry name" value="Biofilm_reg_signaling"/>
</dbReference>
<feature type="domain" description="PAS" evidence="5">
    <location>
        <begin position="277"/>
        <end position="315"/>
    </location>
</feature>
<dbReference type="AlphaFoldDB" id="A0A6M0K3I7"/>
<organism evidence="9 10">
    <name type="scientific">Thiorhodococcus minor</name>
    <dbReference type="NCBI Taxonomy" id="57489"/>
    <lineage>
        <taxon>Bacteria</taxon>
        <taxon>Pseudomonadati</taxon>
        <taxon>Pseudomonadota</taxon>
        <taxon>Gammaproteobacteria</taxon>
        <taxon>Chromatiales</taxon>
        <taxon>Chromatiaceae</taxon>
        <taxon>Thiorhodococcus</taxon>
    </lineage>
</organism>
<dbReference type="SUPFAM" id="SSF55785">
    <property type="entry name" value="PYP-like sensor domain (PAS domain)"/>
    <property type="match status" value="3"/>
</dbReference>
<dbReference type="Pfam" id="PF13426">
    <property type="entry name" value="PAS_9"/>
    <property type="match status" value="1"/>
</dbReference>
<dbReference type="SMART" id="SM00052">
    <property type="entry name" value="EAL"/>
    <property type="match status" value="1"/>
</dbReference>
<dbReference type="Pfam" id="PF00563">
    <property type="entry name" value="EAL"/>
    <property type="match status" value="1"/>
</dbReference>
<dbReference type="NCBIfam" id="TIGR00229">
    <property type="entry name" value="sensory_box"/>
    <property type="match status" value="2"/>
</dbReference>
<dbReference type="SUPFAM" id="SSF55073">
    <property type="entry name" value="Nucleotide cyclase"/>
    <property type="match status" value="1"/>
</dbReference>
<evidence type="ECO:0000259" key="6">
    <source>
        <dbReference type="PROSITE" id="PS50113"/>
    </source>
</evidence>
<evidence type="ECO:0000313" key="9">
    <source>
        <dbReference type="EMBL" id="NEV64368.1"/>
    </source>
</evidence>
<dbReference type="EC" id="3.1.4.52" evidence="2"/>
<dbReference type="InterPro" id="IPR035965">
    <property type="entry name" value="PAS-like_dom_sf"/>
</dbReference>
<dbReference type="Gene3D" id="3.30.70.270">
    <property type="match status" value="1"/>
</dbReference>
<dbReference type="CDD" id="cd01948">
    <property type="entry name" value="EAL"/>
    <property type="match status" value="1"/>
</dbReference>
<dbReference type="SMART" id="SM00091">
    <property type="entry name" value="PAS"/>
    <property type="match status" value="3"/>
</dbReference>
<dbReference type="EMBL" id="JAAIJQ010000086">
    <property type="protein sequence ID" value="NEV64368.1"/>
    <property type="molecule type" value="Genomic_DNA"/>
</dbReference>
<dbReference type="CDD" id="cd00130">
    <property type="entry name" value="PAS"/>
    <property type="match status" value="2"/>
</dbReference>
<dbReference type="Gene3D" id="3.30.450.20">
    <property type="entry name" value="PAS domain"/>
    <property type="match status" value="3"/>
</dbReference>
<dbReference type="Pfam" id="PF13188">
    <property type="entry name" value="PAS_8"/>
    <property type="match status" value="1"/>
</dbReference>
<dbReference type="InterPro" id="IPR029787">
    <property type="entry name" value="Nucleotide_cyclase"/>
</dbReference>
<evidence type="ECO:0000256" key="2">
    <source>
        <dbReference type="ARBA" id="ARBA00012282"/>
    </source>
</evidence>
<dbReference type="Gene3D" id="3.20.20.450">
    <property type="entry name" value="EAL domain"/>
    <property type="match status" value="1"/>
</dbReference>
<dbReference type="Proteomes" id="UP000483379">
    <property type="component" value="Unassembled WGS sequence"/>
</dbReference>
<name>A0A6M0K3I7_9GAMM</name>
<dbReference type="InterPro" id="IPR043128">
    <property type="entry name" value="Rev_trsase/Diguanyl_cyclase"/>
</dbReference>
<evidence type="ECO:0000313" key="10">
    <source>
        <dbReference type="Proteomes" id="UP000483379"/>
    </source>
</evidence>
<evidence type="ECO:0000259" key="8">
    <source>
        <dbReference type="PROSITE" id="PS50887"/>
    </source>
</evidence>
<dbReference type="PANTHER" id="PTHR44757">
    <property type="entry name" value="DIGUANYLATE CYCLASE DGCP"/>
    <property type="match status" value="1"/>
</dbReference>
<proteinExistence type="predicted"/>
<dbReference type="FunFam" id="3.20.20.450:FF:000001">
    <property type="entry name" value="Cyclic di-GMP phosphodiesterase yahA"/>
    <property type="match status" value="1"/>
</dbReference>
<feature type="domain" description="PAC" evidence="6">
    <location>
        <begin position="343"/>
        <end position="395"/>
    </location>
</feature>
<dbReference type="PROSITE" id="PS50112">
    <property type="entry name" value="PAS"/>
    <property type="match status" value="3"/>
</dbReference>
<dbReference type="PROSITE" id="PS50883">
    <property type="entry name" value="EAL"/>
    <property type="match status" value="1"/>
</dbReference>
<comment type="caution">
    <text evidence="9">The sequence shown here is derived from an EMBL/GenBank/DDBJ whole genome shotgun (WGS) entry which is preliminary data.</text>
</comment>
<dbReference type="InterPro" id="IPR000014">
    <property type="entry name" value="PAS"/>
</dbReference>
<dbReference type="FunFam" id="3.30.70.270:FF:000001">
    <property type="entry name" value="Diguanylate cyclase domain protein"/>
    <property type="match status" value="1"/>
</dbReference>
<feature type="domain" description="PAS" evidence="5">
    <location>
        <begin position="147"/>
        <end position="192"/>
    </location>
</feature>
<evidence type="ECO:0000259" key="7">
    <source>
        <dbReference type="PROSITE" id="PS50883"/>
    </source>
</evidence>
<dbReference type="NCBIfam" id="TIGR00254">
    <property type="entry name" value="GGDEF"/>
    <property type="match status" value="1"/>
</dbReference>
<feature type="domain" description="EAL" evidence="7">
    <location>
        <begin position="568"/>
        <end position="821"/>
    </location>
</feature>
<dbReference type="InterPro" id="IPR000160">
    <property type="entry name" value="GGDEF_dom"/>
</dbReference>
<protein>
    <recommendedName>
        <fullName evidence="2">cyclic-guanylate-specific phosphodiesterase</fullName>
        <ecNumber evidence="2">3.1.4.52</ecNumber>
    </recommendedName>
</protein>
<evidence type="ECO:0000256" key="3">
    <source>
        <dbReference type="ARBA" id="ARBA00022636"/>
    </source>
</evidence>
<keyword evidence="3" id="KW-0973">c-di-GMP</keyword>
<dbReference type="GO" id="GO:0071732">
    <property type="term" value="P:cellular response to nitric oxide"/>
    <property type="evidence" value="ECO:0007669"/>
    <property type="project" value="UniProtKB-ARBA"/>
</dbReference>
<evidence type="ECO:0000256" key="1">
    <source>
        <dbReference type="ARBA" id="ARBA00001946"/>
    </source>
</evidence>
<dbReference type="InterPro" id="IPR013767">
    <property type="entry name" value="PAS_fold"/>
</dbReference>
<gene>
    <name evidence="9" type="ORF">G3446_21210</name>
</gene>
<keyword evidence="10" id="KW-1185">Reference proteome</keyword>
<dbReference type="SUPFAM" id="SSF141868">
    <property type="entry name" value="EAL domain-like"/>
    <property type="match status" value="1"/>
</dbReference>
<dbReference type="InterPro" id="IPR001633">
    <property type="entry name" value="EAL_dom"/>
</dbReference>
<comment type="catalytic activity">
    <reaction evidence="4">
        <text>3',3'-c-di-GMP + H2O = 5'-phosphoguanylyl(3'-&gt;5')guanosine + H(+)</text>
        <dbReference type="Rhea" id="RHEA:24902"/>
        <dbReference type="ChEBI" id="CHEBI:15377"/>
        <dbReference type="ChEBI" id="CHEBI:15378"/>
        <dbReference type="ChEBI" id="CHEBI:58754"/>
        <dbReference type="ChEBI" id="CHEBI:58805"/>
        <dbReference type="EC" id="3.1.4.52"/>
    </reaction>
    <physiologicalReaction direction="left-to-right" evidence="4">
        <dbReference type="Rhea" id="RHEA:24903"/>
    </physiologicalReaction>
</comment>
<dbReference type="PANTHER" id="PTHR44757:SF2">
    <property type="entry name" value="BIOFILM ARCHITECTURE MAINTENANCE PROTEIN MBAA"/>
    <property type="match status" value="1"/>
</dbReference>
<sequence length="833" mass="91326">MNGTPEPPSVDFSAPAAFCLETCIALWQPLIEGLIEAVWLVDAAERRILAVNQAAEVLLASSRERLVGRPVLDLASTPEDLFFWEDVAAGRADPLLSETLLRRDDGALVSVMRRVSAISCGQGGQVFVVGIGDQSAHRAVEAELEKLVAELRATLESTADGILVTDLEGAIRGFNRRFAELWGVPEALLTDRDDAGVYTWMAESVVDLVDYRERIRAIRDNPLLEASDVWALRGGKILERVTLPQYARGHPIGRVYSFRDITQRLADEKRLKLAAGVFEASLDAIFVADAGFRIVAVNPTCEQLAGRCAEDLVGKPLTGCLAICSGERPIQGIEQALAQDGVWQGEILQSRDDGSSFPCLVSLVRVLDEERTPIHHIAFVKDLSESVAARERIEQLAYTDALTGLPNRIRLTERIAFAIELARRDGIGFAVLFIDLDRFKQINDSLGHAFGDLVLVEVSRRIKGCLRQVDSTARLGGDEFVLLLHGADGSGAEKTARRLLAAMGQPLEIDGMKFSLSVSVGIALYPEDGETLDDLIKNADTAMYHAKECGRGDFRFYRRQMNIDLLTRMKVDHAMREALKADGFRLVYQPQVDLRTDRIVGAEALLRWTDPSLGTIAPSDFIPIAEETGFIVPLGDWVLQESIRQAEAWQSRGLALTMSVNVSAAQFHRSGFVESLAQWLSGSTLAPGRLELELTESILIQNVEDTLARLDALVDLGVRLAIDDFGTGYSSLAYLKRFPIHKLKIDRSFVCDIPDDQSDCAIATAIINMALALNLRVIAEGVENTIQRRFLMDAGCDEIQGYLITPALAPEALVPFAEQIGLLGAPSALDRSE</sequence>
<dbReference type="PROSITE" id="PS50887">
    <property type="entry name" value="GGDEF"/>
    <property type="match status" value="1"/>
</dbReference>
<dbReference type="PROSITE" id="PS50113">
    <property type="entry name" value="PAC"/>
    <property type="match status" value="1"/>
</dbReference>
<dbReference type="SMART" id="SM00267">
    <property type="entry name" value="GGDEF"/>
    <property type="match status" value="1"/>
</dbReference>
<comment type="cofactor">
    <cofactor evidence="1">
        <name>Mg(2+)</name>
        <dbReference type="ChEBI" id="CHEBI:18420"/>
    </cofactor>
</comment>
<dbReference type="GO" id="GO:0071111">
    <property type="term" value="F:cyclic-guanylate-specific phosphodiesterase activity"/>
    <property type="evidence" value="ECO:0007669"/>
    <property type="project" value="UniProtKB-EC"/>
</dbReference>
<evidence type="ECO:0000259" key="5">
    <source>
        <dbReference type="PROSITE" id="PS50112"/>
    </source>
</evidence>
<accession>A0A6M0K3I7</accession>
<dbReference type="Pfam" id="PF00989">
    <property type="entry name" value="PAS"/>
    <property type="match status" value="1"/>
</dbReference>
<dbReference type="InterPro" id="IPR035919">
    <property type="entry name" value="EAL_sf"/>
</dbReference>
<dbReference type="RefSeq" id="WP_164455043.1">
    <property type="nucleotide sequence ID" value="NZ_JAAIJQ010000086.1"/>
</dbReference>
<feature type="domain" description="GGDEF" evidence="8">
    <location>
        <begin position="427"/>
        <end position="559"/>
    </location>
</feature>
<evidence type="ECO:0000256" key="4">
    <source>
        <dbReference type="ARBA" id="ARBA00051114"/>
    </source>
</evidence>
<dbReference type="GO" id="GO:0006355">
    <property type="term" value="P:regulation of DNA-templated transcription"/>
    <property type="evidence" value="ECO:0007669"/>
    <property type="project" value="InterPro"/>
</dbReference>
<reference evidence="9 10" key="1">
    <citation type="submission" date="2020-02" db="EMBL/GenBank/DDBJ databases">
        <title>Genome sequences of Thiorhodococcus mannitoliphagus and Thiorhodococcus minor, purple sulfur photosynthetic bacteria in the gammaproteobacterial family, Chromatiaceae.</title>
        <authorList>
            <person name="Aviles F.A."/>
            <person name="Meyer T.E."/>
            <person name="Kyndt J.A."/>
        </authorList>
    </citation>
    <scope>NUCLEOTIDE SEQUENCE [LARGE SCALE GENOMIC DNA]</scope>
    <source>
        <strain evidence="9 10">DSM 11518</strain>
    </source>
</reference>
<feature type="domain" description="PAS" evidence="5">
    <location>
        <begin position="30"/>
        <end position="80"/>
    </location>
</feature>